<dbReference type="AlphaFoldDB" id="A0A1D8JG59"/>
<dbReference type="InterPro" id="IPR025711">
    <property type="entry name" value="PepSY"/>
</dbReference>
<protein>
    <recommendedName>
        <fullName evidence="1">PepSY domain-containing protein</fullName>
    </recommendedName>
</protein>
<dbReference type="Gene3D" id="3.10.450.40">
    <property type="match status" value="1"/>
</dbReference>
<evidence type="ECO:0000313" key="2">
    <source>
        <dbReference type="EMBL" id="AOV07676.1"/>
    </source>
</evidence>
<keyword evidence="3" id="KW-1185">Reference proteome</keyword>
<evidence type="ECO:0000313" key="3">
    <source>
        <dbReference type="Proteomes" id="UP000185746"/>
    </source>
</evidence>
<organism evidence="2 3">
    <name type="scientific">Sporosarcina ureilytica</name>
    <dbReference type="NCBI Taxonomy" id="298596"/>
    <lineage>
        <taxon>Bacteria</taxon>
        <taxon>Bacillati</taxon>
        <taxon>Bacillota</taxon>
        <taxon>Bacilli</taxon>
        <taxon>Bacillales</taxon>
        <taxon>Caryophanaceae</taxon>
        <taxon>Sporosarcina</taxon>
    </lineage>
</organism>
<dbReference type="KEGG" id="surl:BI350_09105"/>
<name>A0A1D8JG59_9BACL</name>
<dbReference type="RefSeq" id="WP_211117154.1">
    <property type="nucleotide sequence ID" value="NZ_CP017560.1"/>
</dbReference>
<dbReference type="EMBL" id="CP017560">
    <property type="protein sequence ID" value="AOV07676.1"/>
    <property type="molecule type" value="Genomic_DNA"/>
</dbReference>
<proteinExistence type="predicted"/>
<evidence type="ECO:0000259" key="1">
    <source>
        <dbReference type="Pfam" id="PF03413"/>
    </source>
</evidence>
<reference evidence="2 3" key="1">
    <citation type="submission" date="2016-09" db="EMBL/GenBank/DDBJ databases">
        <title>Complete genome sequence of the Lysinibacillus sphaericus LMG 22257, a specie of Bacillus with ureolytic activity that can effectively biodeposit calcium carbonate.</title>
        <authorList>
            <person name="Yan W."/>
        </authorList>
    </citation>
    <scope>NUCLEOTIDE SEQUENCE [LARGE SCALE GENOMIC DNA]</scope>
    <source>
        <strain evidence="2 3">LMG 22257</strain>
    </source>
</reference>
<gene>
    <name evidence="2" type="ORF">BI350_09105</name>
</gene>
<feature type="domain" description="PepSY" evidence="1">
    <location>
        <begin position="26"/>
        <end position="84"/>
    </location>
</feature>
<dbReference type="Pfam" id="PF03413">
    <property type="entry name" value="PepSY"/>
    <property type="match status" value="1"/>
</dbReference>
<accession>A0A1D8JG59</accession>
<sequence length="87" mass="10259">MTNHWHGYNPHWQAQRQPNEYSRYSRISIEDAMAIALEQIPGEVVKIELDTKNGMLIYEVDIINRQGIKYEVEIDAQTGRIIKMKRD</sequence>
<dbReference type="Proteomes" id="UP000185746">
    <property type="component" value="Chromosome"/>
</dbReference>